<evidence type="ECO:0000313" key="2">
    <source>
        <dbReference type="Proteomes" id="UP000198460"/>
    </source>
</evidence>
<gene>
    <name evidence="1" type="ORF">BSIN_0478</name>
</gene>
<accession>A0A238H6I3</accession>
<dbReference type="AlphaFoldDB" id="A0A238H6I3"/>
<dbReference type="Proteomes" id="UP000198460">
    <property type="component" value="Unassembled WGS sequence"/>
</dbReference>
<reference evidence="1 2" key="1">
    <citation type="submission" date="2017-04" db="EMBL/GenBank/DDBJ databases">
        <authorList>
            <person name="Afonso C.L."/>
            <person name="Miller P.J."/>
            <person name="Scott M.A."/>
            <person name="Spackman E."/>
            <person name="Goraichik I."/>
            <person name="Dimitrov K.M."/>
            <person name="Suarez D.L."/>
            <person name="Swayne D.E."/>
        </authorList>
    </citation>
    <scope>NUCLEOTIDE SEQUENCE [LARGE SCALE GENOMIC DNA]</scope>
    <source>
        <strain evidence="1">LMG 28154</strain>
    </source>
</reference>
<organism evidence="1 2">
    <name type="scientific">Burkholderia singularis</name>
    <dbReference type="NCBI Taxonomy" id="1503053"/>
    <lineage>
        <taxon>Bacteria</taxon>
        <taxon>Pseudomonadati</taxon>
        <taxon>Pseudomonadota</taxon>
        <taxon>Betaproteobacteria</taxon>
        <taxon>Burkholderiales</taxon>
        <taxon>Burkholderiaceae</taxon>
        <taxon>Burkholderia</taxon>
        <taxon>pseudomallei group</taxon>
    </lineage>
</organism>
<dbReference type="EMBL" id="FXAN01000061">
    <property type="protein sequence ID" value="SMG00828.1"/>
    <property type="molecule type" value="Genomic_DNA"/>
</dbReference>
<protein>
    <submittedName>
        <fullName evidence="1">Uncharacterized protein</fullName>
    </submittedName>
</protein>
<evidence type="ECO:0000313" key="1">
    <source>
        <dbReference type="EMBL" id="SMG00828.1"/>
    </source>
</evidence>
<name>A0A238H6I3_9BURK</name>
<proteinExistence type="predicted"/>
<sequence>MTVALSVESDYPGLHSAAGLTELGTPHRHVTDFVRHRRR</sequence>